<dbReference type="InterPro" id="IPR013324">
    <property type="entry name" value="RNA_pol_sigma_r3/r4-like"/>
</dbReference>
<dbReference type="Pfam" id="PF04542">
    <property type="entry name" value="Sigma70_r2"/>
    <property type="match status" value="1"/>
</dbReference>
<dbReference type="GO" id="GO:0006352">
    <property type="term" value="P:DNA-templated transcription initiation"/>
    <property type="evidence" value="ECO:0007669"/>
    <property type="project" value="InterPro"/>
</dbReference>
<evidence type="ECO:0000259" key="6">
    <source>
        <dbReference type="Pfam" id="PF04542"/>
    </source>
</evidence>
<dbReference type="PANTHER" id="PTHR43133">
    <property type="entry name" value="RNA POLYMERASE ECF-TYPE SIGMA FACTO"/>
    <property type="match status" value="1"/>
</dbReference>
<dbReference type="RefSeq" id="WP_162388662.1">
    <property type="nucleotide sequence ID" value="NZ_CP045997.1"/>
</dbReference>
<keyword evidence="4" id="KW-0238">DNA-binding</keyword>
<dbReference type="NCBIfam" id="TIGR02937">
    <property type="entry name" value="sigma70-ECF"/>
    <property type="match status" value="1"/>
</dbReference>
<dbReference type="Proteomes" id="UP000464577">
    <property type="component" value="Chromosome"/>
</dbReference>
<gene>
    <name evidence="8" type="ORF">GJR95_26040</name>
</gene>
<dbReference type="PANTHER" id="PTHR43133:SF8">
    <property type="entry name" value="RNA POLYMERASE SIGMA FACTOR HI_1459-RELATED"/>
    <property type="match status" value="1"/>
</dbReference>
<dbReference type="AlphaFoldDB" id="A0A6P1W2M0"/>
<keyword evidence="5" id="KW-0804">Transcription</keyword>
<dbReference type="SUPFAM" id="SSF88659">
    <property type="entry name" value="Sigma3 and sigma4 domains of RNA polymerase sigma factors"/>
    <property type="match status" value="1"/>
</dbReference>
<keyword evidence="9" id="KW-1185">Reference proteome</keyword>
<evidence type="ECO:0000313" key="9">
    <source>
        <dbReference type="Proteomes" id="UP000464577"/>
    </source>
</evidence>
<protein>
    <submittedName>
        <fullName evidence="8">Sigma-70 family RNA polymerase sigma factor</fullName>
    </submittedName>
</protein>
<dbReference type="InterPro" id="IPR007630">
    <property type="entry name" value="RNA_pol_sigma70_r4"/>
</dbReference>
<dbReference type="SUPFAM" id="SSF88946">
    <property type="entry name" value="Sigma2 domain of RNA polymerase sigma factors"/>
    <property type="match status" value="1"/>
</dbReference>
<evidence type="ECO:0000256" key="1">
    <source>
        <dbReference type="ARBA" id="ARBA00010641"/>
    </source>
</evidence>
<dbReference type="Pfam" id="PF04545">
    <property type="entry name" value="Sigma70_r4"/>
    <property type="match status" value="1"/>
</dbReference>
<dbReference type="InterPro" id="IPR039425">
    <property type="entry name" value="RNA_pol_sigma-70-like"/>
</dbReference>
<evidence type="ECO:0000256" key="2">
    <source>
        <dbReference type="ARBA" id="ARBA00023015"/>
    </source>
</evidence>
<evidence type="ECO:0000259" key="7">
    <source>
        <dbReference type="Pfam" id="PF04545"/>
    </source>
</evidence>
<dbReference type="Gene3D" id="1.10.1740.10">
    <property type="match status" value="1"/>
</dbReference>
<proteinExistence type="inferred from homology"/>
<dbReference type="InterPro" id="IPR014284">
    <property type="entry name" value="RNA_pol_sigma-70_dom"/>
</dbReference>
<keyword evidence="3" id="KW-0731">Sigma factor</keyword>
<name>A0A6P1W2M0_9BACT</name>
<dbReference type="InterPro" id="IPR036388">
    <property type="entry name" value="WH-like_DNA-bd_sf"/>
</dbReference>
<feature type="domain" description="RNA polymerase sigma-70 region 2" evidence="6">
    <location>
        <begin position="23"/>
        <end position="89"/>
    </location>
</feature>
<evidence type="ECO:0000256" key="3">
    <source>
        <dbReference type="ARBA" id="ARBA00023082"/>
    </source>
</evidence>
<keyword evidence="2" id="KW-0805">Transcription regulation</keyword>
<evidence type="ECO:0000256" key="4">
    <source>
        <dbReference type="ARBA" id="ARBA00023125"/>
    </source>
</evidence>
<comment type="similarity">
    <text evidence="1">Belongs to the sigma-70 factor family. ECF subfamily.</text>
</comment>
<dbReference type="InterPro" id="IPR007627">
    <property type="entry name" value="RNA_pol_sigma70_r2"/>
</dbReference>
<feature type="domain" description="RNA polymerase sigma-70 region 4" evidence="7">
    <location>
        <begin position="123"/>
        <end position="170"/>
    </location>
</feature>
<evidence type="ECO:0000313" key="8">
    <source>
        <dbReference type="EMBL" id="QHV98249.1"/>
    </source>
</evidence>
<accession>A0A6P1W2M0</accession>
<dbReference type="CDD" id="cd06171">
    <property type="entry name" value="Sigma70_r4"/>
    <property type="match status" value="1"/>
</dbReference>
<evidence type="ECO:0000256" key="5">
    <source>
        <dbReference type="ARBA" id="ARBA00023163"/>
    </source>
</evidence>
<dbReference type="KEGG" id="senf:GJR95_26040"/>
<reference evidence="8 9" key="1">
    <citation type="submission" date="2019-11" db="EMBL/GenBank/DDBJ databases">
        <title>Spirosoma endbachense sp. nov., isolated from a natural salt meadow.</title>
        <authorList>
            <person name="Rojas J."/>
            <person name="Ambika Manirajan B."/>
            <person name="Ratering S."/>
            <person name="Suarez C."/>
            <person name="Geissler-Plaum R."/>
            <person name="Schnell S."/>
        </authorList>
    </citation>
    <scope>NUCLEOTIDE SEQUENCE [LARGE SCALE GENOMIC DNA]</scope>
    <source>
        <strain evidence="8 9">I-24</strain>
    </source>
</reference>
<dbReference type="GO" id="GO:0016987">
    <property type="term" value="F:sigma factor activity"/>
    <property type="evidence" value="ECO:0007669"/>
    <property type="project" value="UniProtKB-KW"/>
</dbReference>
<dbReference type="Gene3D" id="1.10.10.10">
    <property type="entry name" value="Winged helix-like DNA-binding domain superfamily/Winged helix DNA-binding domain"/>
    <property type="match status" value="1"/>
</dbReference>
<dbReference type="GO" id="GO:0003677">
    <property type="term" value="F:DNA binding"/>
    <property type="evidence" value="ECO:0007669"/>
    <property type="project" value="UniProtKB-KW"/>
</dbReference>
<dbReference type="InterPro" id="IPR013325">
    <property type="entry name" value="RNA_pol_sigma_r2"/>
</dbReference>
<dbReference type="EMBL" id="CP045997">
    <property type="protein sequence ID" value="QHV98249.1"/>
    <property type="molecule type" value="Genomic_DNA"/>
</dbReference>
<organism evidence="8 9">
    <name type="scientific">Spirosoma endbachense</name>
    <dbReference type="NCBI Taxonomy" id="2666025"/>
    <lineage>
        <taxon>Bacteria</taxon>
        <taxon>Pseudomonadati</taxon>
        <taxon>Bacteroidota</taxon>
        <taxon>Cytophagia</taxon>
        <taxon>Cytophagales</taxon>
        <taxon>Cytophagaceae</taxon>
        <taxon>Spirosoma</taxon>
    </lineage>
</organism>
<sequence>MQQTSLPHEQHHPATTTDSFETLYSQYVHKVFQKCLSMTHDSETAQDYTQDIFIKAFTKLDRFQSRSAISTWLYAIAHNYCLDQLRLGKRFSTEALSDELTNSFKDAEDAESTHSSLQRLEGVLDQLPPDEVLLLRLKHEQGLSIKELSDRYQLTESAIKMRLKRSRDKLVAMYADFV</sequence>